<dbReference type="STRING" id="103827.A0A0N5D0I5"/>
<dbReference type="Pfam" id="PF00057">
    <property type="entry name" value="Ldl_recept_a"/>
    <property type="match status" value="3"/>
</dbReference>
<gene>
    <name evidence="9" type="ORF">TCLT_LOCUS6300</name>
</gene>
<dbReference type="GO" id="GO:0012505">
    <property type="term" value="C:endomembrane system"/>
    <property type="evidence" value="ECO:0007669"/>
    <property type="project" value="UniProtKB-SubCell"/>
</dbReference>
<feature type="disulfide bond" evidence="8">
    <location>
        <begin position="338"/>
        <end position="356"/>
    </location>
</feature>
<dbReference type="PANTHER" id="PTHR24270">
    <property type="entry name" value="LOW-DENSITY LIPOPROTEIN RECEPTOR-RELATED"/>
    <property type="match status" value="1"/>
</dbReference>
<organism evidence="11">
    <name type="scientific">Thelazia callipaeda</name>
    <name type="common">Oriental eyeworm</name>
    <name type="synonym">Parasitic nematode</name>
    <dbReference type="NCBI Taxonomy" id="103827"/>
    <lineage>
        <taxon>Eukaryota</taxon>
        <taxon>Metazoa</taxon>
        <taxon>Ecdysozoa</taxon>
        <taxon>Nematoda</taxon>
        <taxon>Chromadorea</taxon>
        <taxon>Rhabditida</taxon>
        <taxon>Spirurina</taxon>
        <taxon>Spiruromorpha</taxon>
        <taxon>Thelazioidea</taxon>
        <taxon>Thelaziidae</taxon>
        <taxon>Thelazia</taxon>
    </lineage>
</organism>
<dbReference type="PROSITE" id="PS01209">
    <property type="entry name" value="LDLRA_1"/>
    <property type="match status" value="1"/>
</dbReference>
<evidence type="ECO:0000256" key="2">
    <source>
        <dbReference type="ARBA" id="ARBA00004308"/>
    </source>
</evidence>
<keyword evidence="4" id="KW-0677">Repeat</keyword>
<keyword evidence="6" id="KW-0472">Membrane</keyword>
<dbReference type="EMBL" id="UYYF01004405">
    <property type="protein sequence ID" value="VDN03637.1"/>
    <property type="molecule type" value="Genomic_DNA"/>
</dbReference>
<evidence type="ECO:0000256" key="1">
    <source>
        <dbReference type="ARBA" id="ARBA00004167"/>
    </source>
</evidence>
<dbReference type="AlphaFoldDB" id="A0A0N5D0I5"/>
<dbReference type="Gene3D" id="4.10.400.10">
    <property type="entry name" value="Low-density Lipoprotein Receptor"/>
    <property type="match status" value="7"/>
</dbReference>
<evidence type="ECO:0000256" key="5">
    <source>
        <dbReference type="ARBA" id="ARBA00022989"/>
    </source>
</evidence>
<keyword evidence="3" id="KW-0812">Transmembrane</keyword>
<dbReference type="InterPro" id="IPR002172">
    <property type="entry name" value="LDrepeatLR_classA_rpt"/>
</dbReference>
<keyword evidence="5" id="KW-1133">Transmembrane helix</keyword>
<feature type="disulfide bond" evidence="8">
    <location>
        <begin position="396"/>
        <end position="411"/>
    </location>
</feature>
<dbReference type="InterPro" id="IPR023415">
    <property type="entry name" value="LDLR_class-A_CS"/>
</dbReference>
<accession>A0A0N5D0I5</accession>
<proteinExistence type="predicted"/>
<keyword evidence="7 8" id="KW-1015">Disulfide bond</keyword>
<dbReference type="OMA" id="FHCTDGP"/>
<dbReference type="InterPro" id="IPR050685">
    <property type="entry name" value="LDLR"/>
</dbReference>
<evidence type="ECO:0000313" key="11">
    <source>
        <dbReference type="WBParaSite" id="TCLT_0000631101-mRNA-1"/>
    </source>
</evidence>
<dbReference type="WBParaSite" id="TCLT_0000631101-mRNA-1">
    <property type="protein sequence ID" value="TCLT_0000631101-mRNA-1"/>
    <property type="gene ID" value="TCLT_0000631101"/>
</dbReference>
<dbReference type="Proteomes" id="UP000276776">
    <property type="component" value="Unassembled WGS sequence"/>
</dbReference>
<dbReference type="SUPFAM" id="SSF57424">
    <property type="entry name" value="LDL receptor-like module"/>
    <property type="match status" value="7"/>
</dbReference>
<evidence type="ECO:0000313" key="10">
    <source>
        <dbReference type="Proteomes" id="UP000276776"/>
    </source>
</evidence>
<evidence type="ECO:0000256" key="4">
    <source>
        <dbReference type="ARBA" id="ARBA00022737"/>
    </source>
</evidence>
<evidence type="ECO:0000256" key="3">
    <source>
        <dbReference type="ARBA" id="ARBA00022692"/>
    </source>
</evidence>
<comment type="subcellular location">
    <subcellularLocation>
        <location evidence="2">Endomembrane system</location>
    </subcellularLocation>
    <subcellularLocation>
        <location evidence="1">Membrane</location>
        <topology evidence="1">Single-pass membrane protein</topology>
    </subcellularLocation>
</comment>
<feature type="disulfide bond" evidence="8">
    <location>
        <begin position="272"/>
        <end position="287"/>
    </location>
</feature>
<dbReference type="PRINTS" id="PR00261">
    <property type="entry name" value="LDLRECEPTOR"/>
</dbReference>
<comment type="caution">
    <text evidence="8">Lacks conserved residue(s) required for the propagation of feature annotation.</text>
</comment>
<evidence type="ECO:0000256" key="8">
    <source>
        <dbReference type="PROSITE-ProRule" id="PRU00124"/>
    </source>
</evidence>
<dbReference type="InterPro" id="IPR036055">
    <property type="entry name" value="LDL_receptor-like_sf"/>
</dbReference>
<sequence length="497" mass="55053">MNTQRGSYDPSDPVTPYKTVLPVSIKSTDGKSSQYNQRPDASSTTLNGTETMEVVRTHFNWPDYQTYSQIASIKSLIPPNITICKGYGFSCTNVPSLVVATLQRCDGVEDCPDGSDETGLCHTTINCSSTTYGVLSSKYSICLRGNRLCDGNIDCPDGTDEKHYCKTKCSEDEMQCGKDGICLSREQFCDGDVHCKYGEDEENCNGKCREGALWCEDNGKCIPKWQLCDGIRNCPNGEDEMPFQRCTCKECSGIGKALCHNSNVCIEYSQICDGYDNCPGGDDEVNCPGICSDKSIEDVDFIRCRDGQKYHKKYACSGILNMCEGKCSQCTEEVAFTCKNHRCIQKNLVCDGVDDCGDNSDELNCKCNDMEQKGKMQCKAYSRGGTLKCILLAQRCDGYKDCPDGEDEKECDKCNGSNAIYCEPLKTCLDITKRCDGLADCPNECKMHGFPMYMCTNAAKCFRRHEVCNPYTRCPNAAKVDQLFCANKVFLSGSKKL</sequence>
<reference evidence="9 10" key="2">
    <citation type="submission" date="2018-11" db="EMBL/GenBank/DDBJ databases">
        <authorList>
            <consortium name="Pathogen Informatics"/>
        </authorList>
    </citation>
    <scope>NUCLEOTIDE SEQUENCE [LARGE SCALE GENOMIC DNA]</scope>
</reference>
<feature type="disulfide bond" evidence="8">
    <location>
        <begin position="350"/>
        <end position="365"/>
    </location>
</feature>
<dbReference type="OrthoDB" id="10062665at2759"/>
<dbReference type="CDD" id="cd00112">
    <property type="entry name" value="LDLa"/>
    <property type="match status" value="4"/>
</dbReference>
<reference evidence="11" key="1">
    <citation type="submission" date="2017-02" db="UniProtKB">
        <authorList>
            <consortium name="WormBaseParasite"/>
        </authorList>
    </citation>
    <scope>IDENTIFICATION</scope>
</reference>
<dbReference type="GO" id="GO:0005886">
    <property type="term" value="C:plasma membrane"/>
    <property type="evidence" value="ECO:0007669"/>
    <property type="project" value="TreeGrafter"/>
</dbReference>
<evidence type="ECO:0000256" key="7">
    <source>
        <dbReference type="ARBA" id="ARBA00023157"/>
    </source>
</evidence>
<dbReference type="PROSITE" id="PS50068">
    <property type="entry name" value="LDLRA_2"/>
    <property type="match status" value="7"/>
</dbReference>
<dbReference type="SMART" id="SM00192">
    <property type="entry name" value="LDLa"/>
    <property type="match status" value="7"/>
</dbReference>
<feature type="disulfide bond" evidence="8">
    <location>
        <begin position="189"/>
        <end position="204"/>
    </location>
</feature>
<name>A0A0N5D0I5_THECL</name>
<keyword evidence="10" id="KW-1185">Reference proteome</keyword>
<evidence type="ECO:0000313" key="9">
    <source>
        <dbReference type="EMBL" id="VDN03637.1"/>
    </source>
</evidence>
<dbReference type="GO" id="GO:0016192">
    <property type="term" value="P:vesicle-mediated transport"/>
    <property type="evidence" value="ECO:0007669"/>
    <property type="project" value="UniProtKB-ARBA"/>
</dbReference>
<protein>
    <submittedName>
        <fullName evidence="11">Low-density lipoprotein receptor-related protein 2</fullName>
    </submittedName>
</protein>
<evidence type="ECO:0000256" key="6">
    <source>
        <dbReference type="ARBA" id="ARBA00023136"/>
    </source>
</evidence>